<dbReference type="Pfam" id="PF04225">
    <property type="entry name" value="LysM_OapA"/>
    <property type="match status" value="1"/>
</dbReference>
<dbReference type="InterPro" id="IPR045834">
    <property type="entry name" value="Csd3_N2"/>
</dbReference>
<organism evidence="13 14">
    <name type="scientific">Vibrio amylolyticus</name>
    <dbReference type="NCBI Taxonomy" id="2847292"/>
    <lineage>
        <taxon>Bacteria</taxon>
        <taxon>Pseudomonadati</taxon>
        <taxon>Pseudomonadota</taxon>
        <taxon>Gammaproteobacteria</taxon>
        <taxon>Vibrionales</taxon>
        <taxon>Vibrionaceae</taxon>
        <taxon>Vibrio</taxon>
    </lineage>
</organism>
<dbReference type="PANTHER" id="PTHR21666">
    <property type="entry name" value="PEPTIDASE-RELATED"/>
    <property type="match status" value="1"/>
</dbReference>
<evidence type="ECO:0000313" key="14">
    <source>
        <dbReference type="Proteomes" id="UP001139559"/>
    </source>
</evidence>
<keyword evidence="4" id="KW-0479">Metal-binding</keyword>
<feature type="compositionally biased region" description="Polar residues" evidence="9">
    <location>
        <begin position="276"/>
        <end position="286"/>
    </location>
</feature>
<evidence type="ECO:0000259" key="11">
    <source>
        <dbReference type="Pfam" id="PF04225"/>
    </source>
</evidence>
<keyword evidence="7" id="KW-0482">Metalloprotease</keyword>
<keyword evidence="3" id="KW-0645">Protease</keyword>
<dbReference type="PANTHER" id="PTHR21666:SF292">
    <property type="entry name" value="MUREIN DD-ENDOPEPTIDASE MEPM"/>
    <property type="match status" value="1"/>
</dbReference>
<evidence type="ECO:0000313" key="13">
    <source>
        <dbReference type="EMBL" id="MCK6264022.1"/>
    </source>
</evidence>
<evidence type="ECO:0000256" key="7">
    <source>
        <dbReference type="ARBA" id="ARBA00023049"/>
    </source>
</evidence>
<evidence type="ECO:0000256" key="2">
    <source>
        <dbReference type="ARBA" id="ARBA00004196"/>
    </source>
</evidence>
<dbReference type="FunFam" id="2.70.70.10:FF:000002">
    <property type="entry name" value="Murein DD-endopeptidase MepM"/>
    <property type="match status" value="1"/>
</dbReference>
<dbReference type="GO" id="GO:0046872">
    <property type="term" value="F:metal ion binding"/>
    <property type="evidence" value="ECO:0007669"/>
    <property type="project" value="UniProtKB-KW"/>
</dbReference>
<dbReference type="InterPro" id="IPR007340">
    <property type="entry name" value="LysM_Opacity-associatedA"/>
</dbReference>
<dbReference type="InterPro" id="IPR011055">
    <property type="entry name" value="Dup_hybrid_motif"/>
</dbReference>
<dbReference type="Gene3D" id="3.10.450.350">
    <property type="match status" value="2"/>
</dbReference>
<dbReference type="SUPFAM" id="SSF51261">
    <property type="entry name" value="Duplicated hybrid motif"/>
    <property type="match status" value="1"/>
</dbReference>
<comment type="subcellular location">
    <subcellularLocation>
        <location evidence="2">Cell envelope</location>
    </subcellularLocation>
</comment>
<dbReference type="Pfam" id="PF01551">
    <property type="entry name" value="Peptidase_M23"/>
    <property type="match status" value="1"/>
</dbReference>
<dbReference type="GO" id="GO:0030313">
    <property type="term" value="C:cell envelope"/>
    <property type="evidence" value="ECO:0007669"/>
    <property type="project" value="UniProtKB-SubCell"/>
</dbReference>
<keyword evidence="5" id="KW-0378">Hydrolase</keyword>
<dbReference type="AlphaFoldDB" id="A0A9X2BK15"/>
<evidence type="ECO:0000256" key="1">
    <source>
        <dbReference type="ARBA" id="ARBA00001947"/>
    </source>
</evidence>
<comment type="cofactor">
    <cofactor evidence="1">
        <name>Zn(2+)</name>
        <dbReference type="ChEBI" id="CHEBI:29105"/>
    </cofactor>
</comment>
<feature type="domain" description="Opacity-associated protein A LysM-like" evidence="11">
    <location>
        <begin position="53"/>
        <end position="134"/>
    </location>
</feature>
<evidence type="ECO:0000256" key="4">
    <source>
        <dbReference type="ARBA" id="ARBA00022723"/>
    </source>
</evidence>
<dbReference type="GO" id="GO:0004222">
    <property type="term" value="F:metalloendopeptidase activity"/>
    <property type="evidence" value="ECO:0007669"/>
    <property type="project" value="TreeGrafter"/>
</dbReference>
<proteinExistence type="predicted"/>
<dbReference type="Pfam" id="PF19425">
    <property type="entry name" value="Csd3_N2"/>
    <property type="match status" value="1"/>
</dbReference>
<dbReference type="InterPro" id="IPR050570">
    <property type="entry name" value="Cell_wall_metabolism_enzyme"/>
</dbReference>
<evidence type="ECO:0000259" key="10">
    <source>
        <dbReference type="Pfam" id="PF01551"/>
    </source>
</evidence>
<evidence type="ECO:0000256" key="3">
    <source>
        <dbReference type="ARBA" id="ARBA00022670"/>
    </source>
</evidence>
<accession>A0A9X2BK15</accession>
<dbReference type="RefSeq" id="WP_248009326.1">
    <property type="nucleotide sequence ID" value="NZ_JAJHVV010000007.1"/>
</dbReference>
<feature type="domain" description="Csd3-like second N-terminal" evidence="12">
    <location>
        <begin position="141"/>
        <end position="263"/>
    </location>
</feature>
<dbReference type="Proteomes" id="UP001139559">
    <property type="component" value="Unassembled WGS sequence"/>
</dbReference>
<dbReference type="CDD" id="cd12797">
    <property type="entry name" value="M23_peptidase"/>
    <property type="match status" value="1"/>
</dbReference>
<evidence type="ECO:0000256" key="9">
    <source>
        <dbReference type="SAM" id="MobiDB-lite"/>
    </source>
</evidence>
<evidence type="ECO:0000259" key="12">
    <source>
        <dbReference type="Pfam" id="PF19425"/>
    </source>
</evidence>
<dbReference type="InterPro" id="IPR016047">
    <property type="entry name" value="M23ase_b-sheet_dom"/>
</dbReference>
<dbReference type="EMBL" id="JAJHVV010000007">
    <property type="protein sequence ID" value="MCK6264022.1"/>
    <property type="molecule type" value="Genomic_DNA"/>
</dbReference>
<sequence length="409" mass="45600">MFVISLPIFALILLSSTNSKSLQRSVELSLSSSQAVSDMFDGEVDIVDVPDFEYVIQQGDNLSSIFAQLGFRYQDMMRIMETDLNYLALDTLKPGNTLRFWQGEQSSDLAKMELEFSIVEQVVYTQLEDGDYAFEAIRIPGEWIEFPIVGEINGSFSQSVNRVGLGSSEIEQVVSLLKDKINFSRDLRAGDRFEIVQSMQYVDGALTGNREVKAVKIHNRGREVSAYLHIDGQYYDNEGNSLQRAFQRKPVNGSYRLSSSFNPKRLHPVTGRVSPHNGTDWATPTGTPIVSTGDGVVVMTRNHPYAGKYVVIQHGSTYKTRYLHLSKILVRKGQSISRGQRIGLSGSTGRVTGPHIHYELMIRGRAVNAMTANIPMANSVPKKEMAGFVARRDELDSLLSEQSSELALN</sequence>
<protein>
    <submittedName>
        <fullName evidence="13">Peptidoglycan DD-metalloendopeptidase family protein</fullName>
    </submittedName>
</protein>
<feature type="domain" description="M23ase beta-sheet core" evidence="10">
    <location>
        <begin position="275"/>
        <end position="368"/>
    </location>
</feature>
<dbReference type="Gene3D" id="2.70.70.10">
    <property type="entry name" value="Glucose Permease (Domain IIA)"/>
    <property type="match status" value="1"/>
</dbReference>
<comment type="pathway">
    <text evidence="8">Cell wall degradation; peptidoglycan degradation.</text>
</comment>
<gene>
    <name evidence="13" type="ORF">KP803_12145</name>
</gene>
<evidence type="ECO:0000256" key="6">
    <source>
        <dbReference type="ARBA" id="ARBA00022833"/>
    </source>
</evidence>
<keyword evidence="14" id="KW-1185">Reference proteome</keyword>
<keyword evidence="6" id="KW-0862">Zinc</keyword>
<feature type="region of interest" description="Disordered" evidence="9">
    <location>
        <begin position="257"/>
        <end position="286"/>
    </location>
</feature>
<evidence type="ECO:0000256" key="8">
    <source>
        <dbReference type="ARBA" id="ARBA00060568"/>
    </source>
</evidence>
<dbReference type="GO" id="GO:0042834">
    <property type="term" value="F:peptidoglycan binding"/>
    <property type="evidence" value="ECO:0007669"/>
    <property type="project" value="InterPro"/>
</dbReference>
<dbReference type="GO" id="GO:0006508">
    <property type="term" value="P:proteolysis"/>
    <property type="evidence" value="ECO:0007669"/>
    <property type="project" value="UniProtKB-KW"/>
</dbReference>
<name>A0A9X2BK15_9VIBR</name>
<reference evidence="13" key="1">
    <citation type="submission" date="2021-11" db="EMBL/GenBank/DDBJ databases">
        <title>Vibrio ZSDE26 sp. nov. and Vibrio ZSDZ34 sp. nov., isolated from coastal seawater in Qingdao.</title>
        <authorList>
            <person name="Zhang P."/>
        </authorList>
    </citation>
    <scope>NUCLEOTIDE SEQUENCE</scope>
    <source>
        <strain evidence="13">ZSDE26</strain>
    </source>
</reference>
<comment type="caution">
    <text evidence="13">The sequence shown here is derived from an EMBL/GenBank/DDBJ whole genome shotgun (WGS) entry which is preliminary data.</text>
</comment>
<evidence type="ECO:0000256" key="5">
    <source>
        <dbReference type="ARBA" id="ARBA00022801"/>
    </source>
</evidence>